<dbReference type="GO" id="GO:0006355">
    <property type="term" value="P:regulation of DNA-templated transcription"/>
    <property type="evidence" value="ECO:0007669"/>
    <property type="project" value="InterPro"/>
</dbReference>
<comment type="caution">
    <text evidence="2">The sequence shown here is derived from an EMBL/GenBank/DDBJ whole genome shotgun (WGS) entry which is preliminary data.</text>
</comment>
<dbReference type="PANTHER" id="PTHR47691">
    <property type="entry name" value="REGULATOR-RELATED"/>
    <property type="match status" value="1"/>
</dbReference>
<dbReference type="InterPro" id="IPR019734">
    <property type="entry name" value="TPR_rpt"/>
</dbReference>
<accession>A0A0P6Y4Q3</accession>
<reference evidence="2 3" key="1">
    <citation type="submission" date="2015-07" db="EMBL/GenBank/DDBJ databases">
        <title>Whole genome sequence of Herpetosiphon geysericola DSM 7119.</title>
        <authorList>
            <person name="Hemp J."/>
            <person name="Ward L.M."/>
            <person name="Pace L.A."/>
            <person name="Fischer W.W."/>
        </authorList>
    </citation>
    <scope>NUCLEOTIDE SEQUENCE [LARGE SCALE GENOMIC DNA]</scope>
    <source>
        <strain evidence="2 3">DSM 7119</strain>
    </source>
</reference>
<dbReference type="Gene3D" id="3.40.50.300">
    <property type="entry name" value="P-loop containing nucleotide triphosphate hydrolases"/>
    <property type="match status" value="1"/>
</dbReference>
<dbReference type="Proteomes" id="UP000050277">
    <property type="component" value="Unassembled WGS sequence"/>
</dbReference>
<dbReference type="AlphaFoldDB" id="A0A0P6Y4Q3"/>
<sequence>MGIPRHIPLPVTPLLGRIQEMAQLEQLLPDPTIRLVTLAGPGGAGKTRLALEAGRAVCEQFADGALFVSLAHVYDVDLVLPTLAQAFNISRLGNQSLLASVGAWLAEQELLLILDNLEQVIDVTSLLVQLLALAPKLTILATSREVLNVQGEYRLPVPPLSLPPSSQPIAIEQLSEFSATRLFIERAKAARPHIPLNANDAQSIATICQRLDGLPLAIELVAAYTKVFTPQELLNRFSYSLDVPVGGARDLPNRQQTLRQCIDWSYQRLTTEEQTVFCYLSVLVSSWTMVAVEQICAGQANVVATVLALVNKSLVVEQTTHDGQTRFTMLQTIAEFAREQAVLREDFQTICQRHARYYLQMVAQAAPHLRDQQQALWLRQLDAEQGNIYAALQWTLDHAVAESIELFPAINLWITYRRRHGDVWWIERMLEASSNIRSGARVETLSTAGWFILNQGLFAQAETIFEQALSLARDLQIPMSIGLALHGVGEIAYHRGDYAQAITLYEESVQIFEQLDDHNELAWSLDHLGRACIQQGQWKRAALLFARAHQLFSRLGHLWGDAFALNHCGIVAAAQQDYDQAQRFVEASIAIAEQLHDPWHRAEGLHQLGLIALARQQHDQALTSLYESFNLRRQHQLLPMIASSLEALARVAQAQHHWSWAVQLSSRADTLRLQSGEPMPATEQRIQHYLLDEAKKLLGEQQYQHDWEQGQQLELDMVTLRQPTTQHPTPLLTKREHELLTLIAQGKSNSEIALELVLSPFTVNNHLRAIYRKLGVSTRSAAAYIARERGLLESLESRV</sequence>
<keyword evidence="3" id="KW-1185">Reference proteome</keyword>
<dbReference type="SUPFAM" id="SSF52540">
    <property type="entry name" value="P-loop containing nucleoside triphosphate hydrolases"/>
    <property type="match status" value="1"/>
</dbReference>
<feature type="domain" description="HTH luxR-type" evidence="1">
    <location>
        <begin position="725"/>
        <end position="790"/>
    </location>
</feature>
<dbReference type="CDD" id="cd06170">
    <property type="entry name" value="LuxR_C_like"/>
    <property type="match status" value="1"/>
</dbReference>
<dbReference type="Gene3D" id="1.10.10.10">
    <property type="entry name" value="Winged helix-like DNA-binding domain superfamily/Winged helix DNA-binding domain"/>
    <property type="match status" value="1"/>
</dbReference>
<dbReference type="RefSeq" id="WP_054532929.1">
    <property type="nucleotide sequence ID" value="NZ_LGKP01000007.1"/>
</dbReference>
<dbReference type="InterPro" id="IPR016032">
    <property type="entry name" value="Sig_transdc_resp-reg_C-effctor"/>
</dbReference>
<dbReference type="PRINTS" id="PR00038">
    <property type="entry name" value="HTHLUXR"/>
</dbReference>
<dbReference type="Pfam" id="PF00196">
    <property type="entry name" value="GerE"/>
    <property type="match status" value="1"/>
</dbReference>
<dbReference type="SUPFAM" id="SSF48452">
    <property type="entry name" value="TPR-like"/>
    <property type="match status" value="1"/>
</dbReference>
<dbReference type="SMART" id="SM00421">
    <property type="entry name" value="HTH_LUXR"/>
    <property type="match status" value="1"/>
</dbReference>
<dbReference type="PRINTS" id="PR00364">
    <property type="entry name" value="DISEASERSIST"/>
</dbReference>
<dbReference type="EMBL" id="LGKP01000007">
    <property type="protein sequence ID" value="KPL91123.1"/>
    <property type="molecule type" value="Genomic_DNA"/>
</dbReference>
<dbReference type="Gene3D" id="1.25.40.10">
    <property type="entry name" value="Tetratricopeptide repeat domain"/>
    <property type="match status" value="2"/>
</dbReference>
<name>A0A0P6Y4Q3_9CHLR</name>
<dbReference type="OrthoDB" id="149079at2"/>
<dbReference type="GO" id="GO:0043531">
    <property type="term" value="F:ADP binding"/>
    <property type="evidence" value="ECO:0007669"/>
    <property type="project" value="InterPro"/>
</dbReference>
<dbReference type="STRING" id="70996.SE18_02945"/>
<dbReference type="PANTHER" id="PTHR47691:SF3">
    <property type="entry name" value="HTH-TYPE TRANSCRIPTIONAL REGULATOR RV0890C-RELATED"/>
    <property type="match status" value="1"/>
</dbReference>
<dbReference type="GO" id="GO:0003677">
    <property type="term" value="F:DNA binding"/>
    <property type="evidence" value="ECO:0007669"/>
    <property type="project" value="InterPro"/>
</dbReference>
<evidence type="ECO:0000313" key="2">
    <source>
        <dbReference type="EMBL" id="KPL91123.1"/>
    </source>
</evidence>
<dbReference type="SUPFAM" id="SSF46894">
    <property type="entry name" value="C-terminal effector domain of the bipartite response regulators"/>
    <property type="match status" value="1"/>
</dbReference>
<dbReference type="PROSITE" id="PS00622">
    <property type="entry name" value="HTH_LUXR_1"/>
    <property type="match status" value="1"/>
</dbReference>
<dbReference type="InterPro" id="IPR036388">
    <property type="entry name" value="WH-like_DNA-bd_sf"/>
</dbReference>
<protein>
    <recommendedName>
        <fullName evidence="1">HTH luxR-type domain-containing protein</fullName>
    </recommendedName>
</protein>
<evidence type="ECO:0000313" key="3">
    <source>
        <dbReference type="Proteomes" id="UP000050277"/>
    </source>
</evidence>
<organism evidence="2 3">
    <name type="scientific">Herpetosiphon geysericola</name>
    <dbReference type="NCBI Taxonomy" id="70996"/>
    <lineage>
        <taxon>Bacteria</taxon>
        <taxon>Bacillati</taxon>
        <taxon>Chloroflexota</taxon>
        <taxon>Chloroflexia</taxon>
        <taxon>Herpetosiphonales</taxon>
        <taxon>Herpetosiphonaceae</taxon>
        <taxon>Herpetosiphon</taxon>
    </lineage>
</organism>
<dbReference type="InterPro" id="IPR011990">
    <property type="entry name" value="TPR-like_helical_dom_sf"/>
</dbReference>
<gene>
    <name evidence="2" type="ORF">SE18_02945</name>
</gene>
<dbReference type="Pfam" id="PF13424">
    <property type="entry name" value="TPR_12"/>
    <property type="match status" value="2"/>
</dbReference>
<evidence type="ECO:0000259" key="1">
    <source>
        <dbReference type="PROSITE" id="PS50043"/>
    </source>
</evidence>
<dbReference type="PROSITE" id="PS50043">
    <property type="entry name" value="HTH_LUXR_2"/>
    <property type="match status" value="1"/>
</dbReference>
<dbReference type="SMART" id="SM00028">
    <property type="entry name" value="TPR"/>
    <property type="match status" value="5"/>
</dbReference>
<proteinExistence type="predicted"/>
<dbReference type="InterPro" id="IPR000792">
    <property type="entry name" value="Tscrpt_reg_LuxR_C"/>
</dbReference>
<dbReference type="InterPro" id="IPR027417">
    <property type="entry name" value="P-loop_NTPase"/>
</dbReference>